<dbReference type="OrthoDB" id="432483at2759"/>
<dbReference type="CDD" id="cd00038">
    <property type="entry name" value="CAP_ED"/>
    <property type="match status" value="1"/>
</dbReference>
<dbReference type="GO" id="GO:0016020">
    <property type="term" value="C:membrane"/>
    <property type="evidence" value="ECO:0007669"/>
    <property type="project" value="UniProtKB-SubCell"/>
</dbReference>
<dbReference type="PANTHER" id="PTHR45638">
    <property type="entry name" value="CYCLIC NUCLEOTIDE-GATED CATION CHANNEL SUBUNIT A"/>
    <property type="match status" value="1"/>
</dbReference>
<feature type="transmembrane region" description="Helical" evidence="6">
    <location>
        <begin position="285"/>
        <end position="302"/>
    </location>
</feature>
<evidence type="ECO:0000256" key="2">
    <source>
        <dbReference type="ARBA" id="ARBA00022692"/>
    </source>
</evidence>
<keyword evidence="4 6" id="KW-0472">Membrane</keyword>
<keyword evidence="3 6" id="KW-1133">Transmembrane helix</keyword>
<reference evidence="8" key="1">
    <citation type="journal article" date="2021" name="Sci. Rep.">
        <title>Diploid genomic architecture of Nitzschia inconspicua, an elite biomass production diatom.</title>
        <authorList>
            <person name="Oliver A."/>
            <person name="Podell S."/>
            <person name="Pinowska A."/>
            <person name="Traller J.C."/>
            <person name="Smith S.R."/>
            <person name="McClure R."/>
            <person name="Beliaev A."/>
            <person name="Bohutskyi P."/>
            <person name="Hill E.A."/>
            <person name="Rabines A."/>
            <person name="Zheng H."/>
            <person name="Allen L.Z."/>
            <person name="Kuo A."/>
            <person name="Grigoriev I.V."/>
            <person name="Allen A.E."/>
            <person name="Hazlebeck D."/>
            <person name="Allen E.E."/>
        </authorList>
    </citation>
    <scope>NUCLEOTIDE SEQUENCE</scope>
    <source>
        <strain evidence="8">Hildebrandi</strain>
    </source>
</reference>
<comment type="caution">
    <text evidence="8">The sequence shown here is derived from an EMBL/GenBank/DDBJ whole genome shotgun (WGS) entry which is preliminary data.</text>
</comment>
<evidence type="ECO:0000256" key="3">
    <source>
        <dbReference type="ARBA" id="ARBA00022989"/>
    </source>
</evidence>
<evidence type="ECO:0000256" key="4">
    <source>
        <dbReference type="ARBA" id="ARBA00023136"/>
    </source>
</evidence>
<feature type="transmembrane region" description="Helical" evidence="6">
    <location>
        <begin position="81"/>
        <end position="105"/>
    </location>
</feature>
<name>A0A9K3LP57_9STRA</name>
<protein>
    <submittedName>
        <fullName evidence="8">Ion transport protein</fullName>
    </submittedName>
</protein>
<sequence length="470" mass="53194">MLRLYRMDRWVPWPSLDIKVLVSFVLQGMVVQSPLCTRLGLHWTQMFGLLRVSCASRVLHFIQCAENNFLLRQKMDAERQLFLRIVKLLIQFAFIAHVCACLYCATARLEVGYDASELTPTSFFPNVEILYGTDRNVLTSYSRAVHWAFVSLSGIGNIDSVPSTTLECWFTLIVHMIGAVFYAIVTGVVINTLEERAAKDSKIGSDVAGLSKYLTTTRMSRSAKERVMKGYMMRNVLTENDAVDAGSRMDSLDHDDEILETLPNYLKTEVGIYARAEMIHRREKLFLHCSNGFLVALSSAMVRTRTLISGDYLMKEGKPFLRDFYVIEKGSLQVQRGNHTIKTLQRGQCIGRSWLLQLETESRGPLDYGENTDWLLPDGVAACSIRAVGRCILMTGLSTLESIVALESQYSVDFQFLRAEVRGYEKNESERKAKAIRGIIKAVRRFKEQKRLSGETQNVTVPTSGDKKTE</sequence>
<dbReference type="GO" id="GO:0044877">
    <property type="term" value="F:protein-containing complex binding"/>
    <property type="evidence" value="ECO:0007669"/>
    <property type="project" value="TreeGrafter"/>
</dbReference>
<dbReference type="AlphaFoldDB" id="A0A9K3LP57"/>
<evidence type="ECO:0000259" key="7">
    <source>
        <dbReference type="PROSITE" id="PS50042"/>
    </source>
</evidence>
<dbReference type="Pfam" id="PF00520">
    <property type="entry name" value="Ion_trans"/>
    <property type="match status" value="1"/>
</dbReference>
<evidence type="ECO:0000256" key="1">
    <source>
        <dbReference type="ARBA" id="ARBA00004141"/>
    </source>
</evidence>
<keyword evidence="9" id="KW-1185">Reference proteome</keyword>
<feature type="transmembrane region" description="Helical" evidence="6">
    <location>
        <begin position="169"/>
        <end position="193"/>
    </location>
</feature>
<feature type="compositionally biased region" description="Polar residues" evidence="5">
    <location>
        <begin position="454"/>
        <end position="463"/>
    </location>
</feature>
<keyword evidence="2 6" id="KW-0812">Transmembrane</keyword>
<evidence type="ECO:0000313" key="9">
    <source>
        <dbReference type="Proteomes" id="UP000693970"/>
    </source>
</evidence>
<evidence type="ECO:0000256" key="5">
    <source>
        <dbReference type="SAM" id="MobiDB-lite"/>
    </source>
</evidence>
<dbReference type="PANTHER" id="PTHR45638:SF11">
    <property type="entry name" value="CYCLIC NUCLEOTIDE-GATED CATION CHANNEL SUBUNIT A"/>
    <property type="match status" value="1"/>
</dbReference>
<dbReference type="EMBL" id="JAGRRH010000007">
    <property type="protein sequence ID" value="KAG7366064.1"/>
    <property type="molecule type" value="Genomic_DNA"/>
</dbReference>
<dbReference type="InterPro" id="IPR050866">
    <property type="entry name" value="CNG_cation_channel"/>
</dbReference>
<gene>
    <name evidence="8" type="ORF">IV203_028734</name>
</gene>
<dbReference type="GO" id="GO:0005221">
    <property type="term" value="F:intracellularly cyclic nucleotide-activated monoatomic cation channel activity"/>
    <property type="evidence" value="ECO:0007669"/>
    <property type="project" value="InterPro"/>
</dbReference>
<organism evidence="8 9">
    <name type="scientific">Nitzschia inconspicua</name>
    <dbReference type="NCBI Taxonomy" id="303405"/>
    <lineage>
        <taxon>Eukaryota</taxon>
        <taxon>Sar</taxon>
        <taxon>Stramenopiles</taxon>
        <taxon>Ochrophyta</taxon>
        <taxon>Bacillariophyta</taxon>
        <taxon>Bacillariophyceae</taxon>
        <taxon>Bacillariophycidae</taxon>
        <taxon>Bacillariales</taxon>
        <taxon>Bacillariaceae</taxon>
        <taxon>Nitzschia</taxon>
    </lineage>
</organism>
<evidence type="ECO:0000256" key="6">
    <source>
        <dbReference type="SAM" id="Phobius"/>
    </source>
</evidence>
<proteinExistence type="predicted"/>
<dbReference type="Proteomes" id="UP000693970">
    <property type="component" value="Unassembled WGS sequence"/>
</dbReference>
<comment type="subcellular location">
    <subcellularLocation>
        <location evidence="1">Membrane</location>
        <topology evidence="1">Multi-pass membrane protein</topology>
    </subcellularLocation>
</comment>
<reference evidence="8" key="2">
    <citation type="submission" date="2021-04" db="EMBL/GenBank/DDBJ databases">
        <authorList>
            <person name="Podell S."/>
        </authorList>
    </citation>
    <scope>NUCLEOTIDE SEQUENCE</scope>
    <source>
        <strain evidence="8">Hildebrandi</strain>
    </source>
</reference>
<dbReference type="InterPro" id="IPR005821">
    <property type="entry name" value="Ion_trans_dom"/>
</dbReference>
<feature type="region of interest" description="Disordered" evidence="5">
    <location>
        <begin position="451"/>
        <end position="470"/>
    </location>
</feature>
<accession>A0A9K3LP57</accession>
<dbReference type="PROSITE" id="PS50042">
    <property type="entry name" value="CNMP_BINDING_3"/>
    <property type="match status" value="1"/>
</dbReference>
<dbReference type="InterPro" id="IPR000595">
    <property type="entry name" value="cNMP-bd_dom"/>
</dbReference>
<feature type="domain" description="Cyclic nucleotide-binding" evidence="7">
    <location>
        <begin position="285"/>
        <end position="363"/>
    </location>
</feature>
<evidence type="ECO:0000313" key="8">
    <source>
        <dbReference type="EMBL" id="KAG7366064.1"/>
    </source>
</evidence>